<protein>
    <submittedName>
        <fullName evidence="1">Uncharacterized protein</fullName>
    </submittedName>
</protein>
<evidence type="ECO:0000313" key="1">
    <source>
        <dbReference type="EMBL" id="KFM79667.1"/>
    </source>
</evidence>
<organism evidence="1 2">
    <name type="scientific">Stegodyphus mimosarum</name>
    <name type="common">African social velvet spider</name>
    <dbReference type="NCBI Taxonomy" id="407821"/>
    <lineage>
        <taxon>Eukaryota</taxon>
        <taxon>Metazoa</taxon>
        <taxon>Ecdysozoa</taxon>
        <taxon>Arthropoda</taxon>
        <taxon>Chelicerata</taxon>
        <taxon>Arachnida</taxon>
        <taxon>Araneae</taxon>
        <taxon>Araneomorphae</taxon>
        <taxon>Entelegynae</taxon>
        <taxon>Eresoidea</taxon>
        <taxon>Eresidae</taxon>
        <taxon>Stegodyphus</taxon>
    </lineage>
</organism>
<sequence>MQPNARNENYQISSRRVFKILQTFINVFKISPEHCSNFHFIRSRSAI</sequence>
<evidence type="ECO:0000313" key="2">
    <source>
        <dbReference type="Proteomes" id="UP000054359"/>
    </source>
</evidence>
<proteinExistence type="predicted"/>
<dbReference type="Proteomes" id="UP000054359">
    <property type="component" value="Unassembled WGS sequence"/>
</dbReference>
<dbReference type="EMBL" id="KK121071">
    <property type="protein sequence ID" value="KFM79667.1"/>
    <property type="molecule type" value="Genomic_DNA"/>
</dbReference>
<dbReference type="AlphaFoldDB" id="A0A087UQM8"/>
<accession>A0A087UQM8</accession>
<name>A0A087UQM8_STEMI</name>
<keyword evidence="2" id="KW-1185">Reference proteome</keyword>
<feature type="non-terminal residue" evidence="1">
    <location>
        <position position="47"/>
    </location>
</feature>
<reference evidence="1 2" key="1">
    <citation type="submission" date="2013-11" db="EMBL/GenBank/DDBJ databases">
        <title>Genome sequencing of Stegodyphus mimosarum.</title>
        <authorList>
            <person name="Bechsgaard J."/>
        </authorList>
    </citation>
    <scope>NUCLEOTIDE SEQUENCE [LARGE SCALE GENOMIC DNA]</scope>
</reference>
<gene>
    <name evidence="1" type="ORF">X975_01007</name>
</gene>